<keyword evidence="3" id="KW-0963">Cytoplasm</keyword>
<evidence type="ECO:0000256" key="1">
    <source>
        <dbReference type="ARBA" id="ARBA00004245"/>
    </source>
</evidence>
<dbReference type="SUPFAM" id="SSF50156">
    <property type="entry name" value="PDZ domain-like"/>
    <property type="match status" value="1"/>
</dbReference>
<sequence length="84" mass="8976">MVLLSDGRGRGRPARLELTKDMLMIQITASGAFTESLKESTAEPGSAEESGLLYVGDAIVEINGQLTDGKTHDEVVQILRDTGD</sequence>
<dbReference type="GO" id="GO:0005856">
    <property type="term" value="C:cytoskeleton"/>
    <property type="evidence" value="ECO:0007669"/>
    <property type="project" value="UniProtKB-SubCell"/>
</dbReference>
<evidence type="ECO:0000256" key="3">
    <source>
        <dbReference type="ARBA" id="ARBA00023212"/>
    </source>
</evidence>
<gene>
    <name evidence="5" type="ORF">GPUH_LOCUS7904</name>
</gene>
<dbReference type="InterPro" id="IPR015482">
    <property type="entry name" value="Syntrophin"/>
</dbReference>
<dbReference type="InterPro" id="IPR001478">
    <property type="entry name" value="PDZ"/>
</dbReference>
<dbReference type="GO" id="GO:0016010">
    <property type="term" value="C:dystrophin-associated glycoprotein complex"/>
    <property type="evidence" value="ECO:0007669"/>
    <property type="project" value="TreeGrafter"/>
</dbReference>
<evidence type="ECO:0000313" key="5">
    <source>
        <dbReference type="EMBL" id="VDK60065.1"/>
    </source>
</evidence>
<dbReference type="PANTHER" id="PTHR10554:SF1">
    <property type="entry name" value="FI16515P1"/>
    <property type="match status" value="1"/>
</dbReference>
<reference evidence="7" key="1">
    <citation type="submission" date="2016-06" db="UniProtKB">
        <authorList>
            <consortium name="WormBaseParasite"/>
        </authorList>
    </citation>
    <scope>IDENTIFICATION</scope>
</reference>
<accession>A0A183DGR4</accession>
<proteinExistence type="inferred from homology"/>
<dbReference type="Pfam" id="PF00595">
    <property type="entry name" value="PDZ"/>
    <property type="match status" value="1"/>
</dbReference>
<dbReference type="Gene3D" id="2.30.42.10">
    <property type="match status" value="1"/>
</dbReference>
<keyword evidence="6" id="KW-1185">Reference proteome</keyword>
<dbReference type="EMBL" id="UYRT01021608">
    <property type="protein sequence ID" value="VDK60065.1"/>
    <property type="molecule type" value="Genomic_DNA"/>
</dbReference>
<protein>
    <submittedName>
        <fullName evidence="7">PDZ domain-containing protein</fullName>
    </submittedName>
</protein>
<evidence type="ECO:0000313" key="6">
    <source>
        <dbReference type="Proteomes" id="UP000271098"/>
    </source>
</evidence>
<dbReference type="PROSITE" id="PS50106">
    <property type="entry name" value="PDZ"/>
    <property type="match status" value="1"/>
</dbReference>
<dbReference type="OrthoDB" id="9975356at2759"/>
<dbReference type="GO" id="GO:0005198">
    <property type="term" value="F:structural molecule activity"/>
    <property type="evidence" value="ECO:0007669"/>
    <property type="project" value="InterPro"/>
</dbReference>
<feature type="domain" description="PDZ" evidence="4">
    <location>
        <begin position="1"/>
        <end position="84"/>
    </location>
</feature>
<dbReference type="InterPro" id="IPR036034">
    <property type="entry name" value="PDZ_sf"/>
</dbReference>
<organism evidence="7">
    <name type="scientific">Gongylonema pulchrum</name>
    <dbReference type="NCBI Taxonomy" id="637853"/>
    <lineage>
        <taxon>Eukaryota</taxon>
        <taxon>Metazoa</taxon>
        <taxon>Ecdysozoa</taxon>
        <taxon>Nematoda</taxon>
        <taxon>Chromadorea</taxon>
        <taxon>Rhabditida</taxon>
        <taxon>Spirurina</taxon>
        <taxon>Spiruromorpha</taxon>
        <taxon>Spiruroidea</taxon>
        <taxon>Gongylonematidae</taxon>
        <taxon>Gongylonema</taxon>
    </lineage>
</organism>
<comment type="similarity">
    <text evidence="2">Belongs to the syntrophin family.</text>
</comment>
<dbReference type="Proteomes" id="UP000271098">
    <property type="component" value="Unassembled WGS sequence"/>
</dbReference>
<evidence type="ECO:0000313" key="7">
    <source>
        <dbReference type="WBParaSite" id="GPUH_0000791401-mRNA-1"/>
    </source>
</evidence>
<reference evidence="5 6" key="2">
    <citation type="submission" date="2018-11" db="EMBL/GenBank/DDBJ databases">
        <authorList>
            <consortium name="Pathogen Informatics"/>
        </authorList>
    </citation>
    <scope>NUCLEOTIDE SEQUENCE [LARGE SCALE GENOMIC DNA]</scope>
</reference>
<evidence type="ECO:0000256" key="2">
    <source>
        <dbReference type="ARBA" id="ARBA00010798"/>
    </source>
</evidence>
<name>A0A183DGR4_9BILA</name>
<evidence type="ECO:0000259" key="4">
    <source>
        <dbReference type="PROSITE" id="PS50106"/>
    </source>
</evidence>
<dbReference type="PANTHER" id="PTHR10554">
    <property type="entry name" value="SYNTROPHIN"/>
    <property type="match status" value="1"/>
</dbReference>
<dbReference type="WBParaSite" id="GPUH_0000791401-mRNA-1">
    <property type="protein sequence ID" value="GPUH_0000791401-mRNA-1"/>
    <property type="gene ID" value="GPUH_0000791401"/>
</dbReference>
<comment type="subcellular location">
    <subcellularLocation>
        <location evidence="1">Cytoplasm</location>
        <location evidence="1">Cytoskeleton</location>
    </subcellularLocation>
</comment>
<dbReference type="CDD" id="cd00136">
    <property type="entry name" value="PDZ_canonical"/>
    <property type="match status" value="1"/>
</dbReference>
<dbReference type="AlphaFoldDB" id="A0A183DGR4"/>
<keyword evidence="3" id="KW-0206">Cytoskeleton</keyword>